<name>A0A6P0EYF6_9ACTN</name>
<evidence type="ECO:0000313" key="3">
    <source>
        <dbReference type="EMBL" id="NEK95953.1"/>
    </source>
</evidence>
<dbReference type="InterPro" id="IPR050228">
    <property type="entry name" value="Carboxylesterase_BioH"/>
</dbReference>
<organism evidence="3 5">
    <name type="scientific">Modestobacter muralis</name>
    <dbReference type="NCBI Taxonomy" id="1608614"/>
    <lineage>
        <taxon>Bacteria</taxon>
        <taxon>Bacillati</taxon>
        <taxon>Actinomycetota</taxon>
        <taxon>Actinomycetes</taxon>
        <taxon>Geodermatophilales</taxon>
        <taxon>Geodermatophilaceae</taxon>
        <taxon>Modestobacter</taxon>
    </lineage>
</organism>
<dbReference type="Proteomes" id="UP000471152">
    <property type="component" value="Unassembled WGS sequence"/>
</dbReference>
<evidence type="ECO:0000313" key="4">
    <source>
        <dbReference type="EMBL" id="NEN52841.1"/>
    </source>
</evidence>
<dbReference type="EMBL" id="JAAGWB010000054">
    <property type="protein sequence ID" value="NEN52841.1"/>
    <property type="molecule type" value="Genomic_DNA"/>
</dbReference>
<protein>
    <submittedName>
        <fullName evidence="3">Alpha/beta hydrolase</fullName>
    </submittedName>
</protein>
<dbReference type="InterPro" id="IPR029058">
    <property type="entry name" value="AB_hydrolase_fold"/>
</dbReference>
<comment type="caution">
    <text evidence="3">The sequence shown here is derived from an EMBL/GenBank/DDBJ whole genome shotgun (WGS) entry which is preliminary data.</text>
</comment>
<evidence type="ECO:0000313" key="6">
    <source>
        <dbReference type="Proteomes" id="UP000471152"/>
    </source>
</evidence>
<feature type="transmembrane region" description="Helical" evidence="1">
    <location>
        <begin position="12"/>
        <end position="35"/>
    </location>
</feature>
<dbReference type="Pfam" id="PF00561">
    <property type="entry name" value="Abhydrolase_1"/>
    <property type="match status" value="1"/>
</dbReference>
<dbReference type="InterPro" id="IPR000639">
    <property type="entry name" value="Epox_hydrolase-like"/>
</dbReference>
<dbReference type="AlphaFoldDB" id="A0A6P0EYF6"/>
<dbReference type="PRINTS" id="PR00412">
    <property type="entry name" value="EPOXHYDRLASE"/>
</dbReference>
<dbReference type="RefSeq" id="WP_163612648.1">
    <property type="nucleotide sequence ID" value="NZ_JAAGWB010000054.1"/>
</dbReference>
<evidence type="ECO:0000256" key="1">
    <source>
        <dbReference type="SAM" id="Phobius"/>
    </source>
</evidence>
<dbReference type="GO" id="GO:0016787">
    <property type="term" value="F:hydrolase activity"/>
    <property type="evidence" value="ECO:0007669"/>
    <property type="project" value="UniProtKB-KW"/>
</dbReference>
<keyword evidence="5" id="KW-1185">Reference proteome</keyword>
<dbReference type="PANTHER" id="PTHR43194">
    <property type="entry name" value="HYDROLASE ALPHA/BETA FOLD FAMILY"/>
    <property type="match status" value="1"/>
</dbReference>
<dbReference type="EMBL" id="JAAGWH010000052">
    <property type="protein sequence ID" value="NEK95953.1"/>
    <property type="molecule type" value="Genomic_DNA"/>
</dbReference>
<evidence type="ECO:0000259" key="2">
    <source>
        <dbReference type="Pfam" id="PF00561"/>
    </source>
</evidence>
<dbReference type="Gene3D" id="3.40.50.1820">
    <property type="entry name" value="alpha/beta hydrolase"/>
    <property type="match status" value="1"/>
</dbReference>
<sequence length="396" mass="41436">MSRHPIADHHLGRTAGLIGAVVGLAAAGTAIGVAVTRSATSAVRATQLAGEARDGREVGDVPAAELREQDPLGLQSRAADRRATVRTDDGVQLSVEEVGPTDAPLTVVLVHGYALSMASWTFQRRDLGAELATANGHRPRARLVFYDQRGHGSSGRGVAEHSTMEQLAADLEAVLTARVPRGPVVLVGHSMGGMTVLALAQRRPELFGTRVVAAALVSTSAGNLADLDLGLPHLLTRVRTAVIPVAAWTMRRRPALAEHTRRLAKGIVSAATWSLSFSSTDVDPALGRYVDAMIGGTPVDVIAELYPAIAGLDASGAIEPLRRVPTLVLTGDADKMIPKAHSERIVEQLEASGAGTVRFVVVPDAGHLVLLEKPAQVTAALSELLRAAGAARTDRP</sequence>
<keyword evidence="1" id="KW-0472">Membrane</keyword>
<keyword evidence="3" id="KW-0378">Hydrolase</keyword>
<keyword evidence="1" id="KW-1133">Transmembrane helix</keyword>
<reference evidence="3 5" key="1">
    <citation type="submission" date="2020-01" db="EMBL/GenBank/DDBJ databases">
        <title>the WGS Modestobacter muralis CPCC 204518.</title>
        <authorList>
            <person name="Jiang Z."/>
        </authorList>
    </citation>
    <scope>NUCLEOTIDE SEQUENCE [LARGE SCALE GENOMIC DNA]</scope>
    <source>
        <strain evidence="3 5">DSM 100205</strain>
    </source>
</reference>
<reference evidence="4 6" key="2">
    <citation type="submission" date="2020-02" db="EMBL/GenBank/DDBJ databases">
        <title>The WGS of Modestobacter muralis DSM 100205.</title>
        <authorList>
            <person name="Jiang Z."/>
        </authorList>
    </citation>
    <scope>NUCLEOTIDE SEQUENCE [LARGE SCALE GENOMIC DNA]</scope>
    <source>
        <strain evidence="4 6">DSM 100205</strain>
    </source>
</reference>
<keyword evidence="1" id="KW-0812">Transmembrane</keyword>
<dbReference type="PANTHER" id="PTHR43194:SF2">
    <property type="entry name" value="PEROXISOMAL MEMBRANE PROTEIN LPX1"/>
    <property type="match status" value="1"/>
</dbReference>
<dbReference type="SUPFAM" id="SSF53474">
    <property type="entry name" value="alpha/beta-Hydrolases"/>
    <property type="match status" value="1"/>
</dbReference>
<dbReference type="Proteomes" id="UP000468828">
    <property type="component" value="Unassembled WGS sequence"/>
</dbReference>
<evidence type="ECO:0000313" key="5">
    <source>
        <dbReference type="Proteomes" id="UP000468828"/>
    </source>
</evidence>
<dbReference type="InterPro" id="IPR000073">
    <property type="entry name" value="AB_hydrolase_1"/>
</dbReference>
<proteinExistence type="predicted"/>
<gene>
    <name evidence="4" type="ORF">G3R41_18205</name>
    <name evidence="3" type="ORF">GCU67_17555</name>
</gene>
<accession>A0A6P0EYF6</accession>
<feature type="domain" description="AB hydrolase-1" evidence="2">
    <location>
        <begin position="106"/>
        <end position="374"/>
    </location>
</feature>